<dbReference type="EMBL" id="MGAL01000037">
    <property type="protein sequence ID" value="OGK46964.1"/>
    <property type="molecule type" value="Genomic_DNA"/>
</dbReference>
<dbReference type="PANTHER" id="PTHR31118:SF32">
    <property type="entry name" value="KYNURENINE FORMAMIDASE"/>
    <property type="match status" value="1"/>
</dbReference>
<evidence type="ECO:0000313" key="12">
    <source>
        <dbReference type="EMBL" id="OGK46964.1"/>
    </source>
</evidence>
<evidence type="ECO:0000256" key="8">
    <source>
        <dbReference type="ARBA" id="ARBA00022833"/>
    </source>
</evidence>
<comment type="function">
    <text evidence="2">Catalyzes the hydrolysis of N-formyl-L-kynurenine to L-kynurenine, the second step in the kynurenine pathway of tryptophan degradation.</text>
</comment>
<dbReference type="Gene3D" id="3.50.30.50">
    <property type="entry name" value="Putative cyclase"/>
    <property type="match status" value="1"/>
</dbReference>
<dbReference type="InterPro" id="IPR037175">
    <property type="entry name" value="KFase_sf"/>
</dbReference>
<keyword evidence="9" id="KW-0823">Tryptophan catabolism</keyword>
<comment type="catalytic activity">
    <reaction evidence="10">
        <text>N-formyl-L-kynurenine + H2O = L-kynurenine + formate + H(+)</text>
        <dbReference type="Rhea" id="RHEA:13009"/>
        <dbReference type="ChEBI" id="CHEBI:15377"/>
        <dbReference type="ChEBI" id="CHEBI:15378"/>
        <dbReference type="ChEBI" id="CHEBI:15740"/>
        <dbReference type="ChEBI" id="CHEBI:57959"/>
        <dbReference type="ChEBI" id="CHEBI:58629"/>
        <dbReference type="EC" id="3.5.1.9"/>
    </reaction>
</comment>
<dbReference type="AlphaFoldDB" id="A0A1F7IUD2"/>
<evidence type="ECO:0000256" key="4">
    <source>
        <dbReference type="ARBA" id="ARBA00012930"/>
    </source>
</evidence>
<dbReference type="GO" id="GO:0046872">
    <property type="term" value="F:metal ion binding"/>
    <property type="evidence" value="ECO:0007669"/>
    <property type="project" value="UniProtKB-KW"/>
</dbReference>
<name>A0A1F7IUD2_9BACT</name>
<comment type="pathway">
    <text evidence="11">Amino-acid degradation; L-tryptophan degradation via kynurenine pathway; L-kynurenine from L-tryptophan: step 2/2.</text>
</comment>
<comment type="subunit">
    <text evidence="3">Homodimer.</text>
</comment>
<dbReference type="Proteomes" id="UP000177141">
    <property type="component" value="Unassembled WGS sequence"/>
</dbReference>
<comment type="caution">
    <text evidence="12">The sequence shown here is derived from an EMBL/GenBank/DDBJ whole genome shotgun (WGS) entry which is preliminary data.</text>
</comment>
<dbReference type="GO" id="GO:0004061">
    <property type="term" value="F:arylformamidase activity"/>
    <property type="evidence" value="ECO:0007669"/>
    <property type="project" value="UniProtKB-EC"/>
</dbReference>
<dbReference type="EC" id="3.5.1.9" evidence="4"/>
<evidence type="ECO:0000256" key="9">
    <source>
        <dbReference type="ARBA" id="ARBA00023079"/>
    </source>
</evidence>
<accession>A0A1F7IUD2</accession>
<evidence type="ECO:0000313" key="13">
    <source>
        <dbReference type="Proteomes" id="UP000177141"/>
    </source>
</evidence>
<proteinExistence type="predicted"/>
<dbReference type="STRING" id="1802061.A3A93_00205"/>
<keyword evidence="8" id="KW-0862">Zinc</keyword>
<evidence type="ECO:0000256" key="7">
    <source>
        <dbReference type="ARBA" id="ARBA00022801"/>
    </source>
</evidence>
<dbReference type="PANTHER" id="PTHR31118">
    <property type="entry name" value="CYCLASE-LIKE PROTEIN 2"/>
    <property type="match status" value="1"/>
</dbReference>
<dbReference type="FunFam" id="3.50.30.50:FF:000001">
    <property type="entry name" value="Kynurenine formamidase"/>
    <property type="match status" value="1"/>
</dbReference>
<comment type="cofactor">
    <cofactor evidence="1">
        <name>Zn(2+)</name>
        <dbReference type="ChEBI" id="CHEBI:29105"/>
    </cofactor>
</comment>
<dbReference type="GO" id="GO:0019441">
    <property type="term" value="P:L-tryptophan catabolic process to kynurenine"/>
    <property type="evidence" value="ECO:0007669"/>
    <property type="project" value="InterPro"/>
</dbReference>
<dbReference type="Pfam" id="PF04199">
    <property type="entry name" value="Cyclase"/>
    <property type="match status" value="1"/>
</dbReference>
<evidence type="ECO:0000256" key="10">
    <source>
        <dbReference type="ARBA" id="ARBA00048496"/>
    </source>
</evidence>
<dbReference type="SUPFAM" id="SSF102198">
    <property type="entry name" value="Putative cyclase"/>
    <property type="match status" value="1"/>
</dbReference>
<evidence type="ECO:0000256" key="5">
    <source>
        <dbReference type="ARBA" id="ARBA00014889"/>
    </source>
</evidence>
<sequence>MNYQQIIDISLPLHEGTIVYPGNPAIEIEEIKSQSSGSVLSKITLGSHTGTHIDSQKHVVDRGKPLDKIALETFIGNCRVIDCTSDERSVKVETLQKNNIQKGERILLKTTNSSRGFETFYDDYIFVSPEASKYLADTEVALVAIDYLSIKQRGSKDNRPHTYLLEKNIPIIEGVDLSKVEAGEYFLVILPLKFIGTDGAPARAVLLK</sequence>
<gene>
    <name evidence="12" type="ORF">A3A93_00205</name>
</gene>
<evidence type="ECO:0000256" key="3">
    <source>
        <dbReference type="ARBA" id="ARBA00011738"/>
    </source>
</evidence>
<dbReference type="InterPro" id="IPR007325">
    <property type="entry name" value="KFase/CYL"/>
</dbReference>
<keyword evidence="7" id="KW-0378">Hydrolase</keyword>
<evidence type="ECO:0000256" key="2">
    <source>
        <dbReference type="ARBA" id="ARBA00002204"/>
    </source>
</evidence>
<keyword evidence="6" id="KW-0479">Metal-binding</keyword>
<evidence type="ECO:0000256" key="6">
    <source>
        <dbReference type="ARBA" id="ARBA00022723"/>
    </source>
</evidence>
<protein>
    <recommendedName>
        <fullName evidence="5">Kynurenine formamidase</fullName>
        <ecNumber evidence="4">3.5.1.9</ecNumber>
    </recommendedName>
</protein>
<reference evidence="12 13" key="1">
    <citation type="journal article" date="2016" name="Nat. Commun.">
        <title>Thousands of microbial genomes shed light on interconnected biogeochemical processes in an aquifer system.</title>
        <authorList>
            <person name="Anantharaman K."/>
            <person name="Brown C.T."/>
            <person name="Hug L.A."/>
            <person name="Sharon I."/>
            <person name="Castelle C.J."/>
            <person name="Probst A.J."/>
            <person name="Thomas B.C."/>
            <person name="Singh A."/>
            <person name="Wilkins M.J."/>
            <person name="Karaoz U."/>
            <person name="Brodie E.L."/>
            <person name="Williams K.H."/>
            <person name="Hubbard S.S."/>
            <person name="Banfield J.F."/>
        </authorList>
    </citation>
    <scope>NUCLEOTIDE SEQUENCE [LARGE SCALE GENOMIC DNA]</scope>
</reference>
<evidence type="ECO:0000256" key="1">
    <source>
        <dbReference type="ARBA" id="ARBA00001947"/>
    </source>
</evidence>
<evidence type="ECO:0000256" key="11">
    <source>
        <dbReference type="ARBA" id="ARBA00060547"/>
    </source>
</evidence>
<organism evidence="12 13">
    <name type="scientific">Candidatus Roizmanbacteria bacterium RIFCSPLOWO2_01_FULL_38_12</name>
    <dbReference type="NCBI Taxonomy" id="1802061"/>
    <lineage>
        <taxon>Bacteria</taxon>
        <taxon>Candidatus Roizmaniibacteriota</taxon>
    </lineage>
</organism>